<evidence type="ECO:0000313" key="2">
    <source>
        <dbReference type="Proteomes" id="UP001172457"/>
    </source>
</evidence>
<feature type="non-terminal residue" evidence="1">
    <location>
        <position position="298"/>
    </location>
</feature>
<name>A0AA38WIR0_9ASTR</name>
<gene>
    <name evidence="1" type="ORF">OSB04_017835</name>
</gene>
<dbReference type="Proteomes" id="UP001172457">
    <property type="component" value="Chromosome 4"/>
</dbReference>
<evidence type="ECO:0000313" key="1">
    <source>
        <dbReference type="EMBL" id="KAJ9553790.1"/>
    </source>
</evidence>
<evidence type="ECO:0008006" key="3">
    <source>
        <dbReference type="Google" id="ProtNLM"/>
    </source>
</evidence>
<accession>A0AA38WIR0</accession>
<comment type="caution">
    <text evidence="1">The sequence shown here is derived from an EMBL/GenBank/DDBJ whole genome shotgun (WGS) entry which is preliminary data.</text>
</comment>
<proteinExistence type="predicted"/>
<reference evidence="1" key="1">
    <citation type="submission" date="2023-03" db="EMBL/GenBank/DDBJ databases">
        <title>Chromosome-scale reference genome and RAD-based genetic map of yellow starthistle (Centaurea solstitialis) reveal putative structural variation and QTLs associated with invader traits.</title>
        <authorList>
            <person name="Reatini B."/>
            <person name="Cang F.A."/>
            <person name="Jiang Q."/>
            <person name="Mckibben M.T.W."/>
            <person name="Barker M.S."/>
            <person name="Rieseberg L.H."/>
            <person name="Dlugosch K.M."/>
        </authorList>
    </citation>
    <scope>NUCLEOTIDE SEQUENCE</scope>
    <source>
        <strain evidence="1">CAN-66</strain>
        <tissue evidence="1">Leaf</tissue>
    </source>
</reference>
<sequence length="298" mass="33815">MANGEKCNFSVASLRKKLDSSLLQNDRNLKTNWIKGIIPEVKVCPLCTLAPETEDHLMMDCPFSQRLLNEIGSWWSLNIPVGPIESLLIGVKIPTLKELNLKNEVVHGGDKFSIQKSLSLLQGLPYFWLYHRGNCKSKITCLSWLSWLCWRRFPHLIFPLLLPPKDGSSADKARKYSGRSRKLNLHCSCREGDGSRREREARAAKLDFSHSEASRRLGFGSLSVSLREAAVSRTRNGSDGLTSSLTVPSGRYDTWTFQHYITHDQVGFRIERRRLCTRNVLVNVVKEMLEKGQFGLGL</sequence>
<keyword evidence="2" id="KW-1185">Reference proteome</keyword>
<protein>
    <recommendedName>
        <fullName evidence="3">Reverse transcriptase zinc-binding domain-containing protein</fullName>
    </recommendedName>
</protein>
<dbReference type="AlphaFoldDB" id="A0AA38WIR0"/>
<organism evidence="1 2">
    <name type="scientific">Centaurea solstitialis</name>
    <name type="common">yellow star-thistle</name>
    <dbReference type="NCBI Taxonomy" id="347529"/>
    <lineage>
        <taxon>Eukaryota</taxon>
        <taxon>Viridiplantae</taxon>
        <taxon>Streptophyta</taxon>
        <taxon>Embryophyta</taxon>
        <taxon>Tracheophyta</taxon>
        <taxon>Spermatophyta</taxon>
        <taxon>Magnoliopsida</taxon>
        <taxon>eudicotyledons</taxon>
        <taxon>Gunneridae</taxon>
        <taxon>Pentapetalae</taxon>
        <taxon>asterids</taxon>
        <taxon>campanulids</taxon>
        <taxon>Asterales</taxon>
        <taxon>Asteraceae</taxon>
        <taxon>Carduoideae</taxon>
        <taxon>Cardueae</taxon>
        <taxon>Centaureinae</taxon>
        <taxon>Centaurea</taxon>
    </lineage>
</organism>
<dbReference type="EMBL" id="JARYMX010000004">
    <property type="protein sequence ID" value="KAJ9553790.1"/>
    <property type="molecule type" value="Genomic_DNA"/>
</dbReference>